<dbReference type="SMART" id="SM00130">
    <property type="entry name" value="KR"/>
    <property type="match status" value="1"/>
</dbReference>
<feature type="transmembrane region" description="Helical" evidence="4">
    <location>
        <begin position="2565"/>
        <end position="2583"/>
    </location>
</feature>
<dbReference type="InterPro" id="IPR000001">
    <property type="entry name" value="Kringle"/>
</dbReference>
<feature type="compositionally biased region" description="Basic and acidic residues" evidence="3">
    <location>
        <begin position="296"/>
        <end position="310"/>
    </location>
</feature>
<accession>A0A0F7UCN8</accession>
<feature type="compositionally biased region" description="Basic and acidic residues" evidence="3">
    <location>
        <begin position="3038"/>
        <end position="3068"/>
    </location>
</feature>
<organism evidence="6">
    <name type="scientific">Neospora caninum (strain Liverpool)</name>
    <dbReference type="NCBI Taxonomy" id="572307"/>
    <lineage>
        <taxon>Eukaryota</taxon>
        <taxon>Sar</taxon>
        <taxon>Alveolata</taxon>
        <taxon>Apicomplexa</taxon>
        <taxon>Conoidasida</taxon>
        <taxon>Coccidia</taxon>
        <taxon>Eucoccidiorida</taxon>
        <taxon>Eimeriorina</taxon>
        <taxon>Sarcocystidae</taxon>
        <taxon>Neospora</taxon>
    </lineage>
</organism>
<dbReference type="InterPro" id="IPR018056">
    <property type="entry name" value="Kringle_CS"/>
</dbReference>
<feature type="region of interest" description="Disordered" evidence="3">
    <location>
        <begin position="3017"/>
        <end position="3100"/>
    </location>
</feature>
<dbReference type="PANTHER" id="PTHR11319">
    <property type="entry name" value="G PROTEIN-COUPLED RECEPTOR-RELATED"/>
    <property type="match status" value="1"/>
</dbReference>
<feature type="domain" description="Kringle" evidence="5">
    <location>
        <begin position="572"/>
        <end position="639"/>
    </location>
</feature>
<feature type="compositionally biased region" description="Acidic residues" evidence="3">
    <location>
        <begin position="3082"/>
        <end position="3094"/>
    </location>
</feature>
<keyword evidence="1" id="KW-0420">Kringle</keyword>
<keyword evidence="4" id="KW-1133">Transmembrane helix</keyword>
<feature type="region of interest" description="Disordered" evidence="3">
    <location>
        <begin position="62"/>
        <end position="83"/>
    </location>
</feature>
<feature type="region of interest" description="Disordered" evidence="3">
    <location>
        <begin position="2826"/>
        <end position="2858"/>
    </location>
</feature>
<feature type="transmembrane region" description="Helical" evidence="4">
    <location>
        <begin position="2331"/>
        <end position="2361"/>
    </location>
</feature>
<feature type="transmembrane region" description="Helical" evidence="4">
    <location>
        <begin position="2425"/>
        <end position="2444"/>
    </location>
</feature>
<keyword evidence="4" id="KW-0472">Membrane</keyword>
<dbReference type="Pfam" id="PF24633">
    <property type="entry name" value="DUF7630"/>
    <property type="match status" value="1"/>
</dbReference>
<dbReference type="Pfam" id="PF00051">
    <property type="entry name" value="Kringle"/>
    <property type="match status" value="1"/>
</dbReference>
<dbReference type="InterPro" id="IPR011641">
    <property type="entry name" value="Tyr-kin_ephrin_A/B_rcpt-like"/>
</dbReference>
<dbReference type="EMBL" id="LN714482">
    <property type="protein sequence ID" value="CEL66811.1"/>
    <property type="molecule type" value="Genomic_DNA"/>
</dbReference>
<evidence type="ECO:0000259" key="5">
    <source>
        <dbReference type="PROSITE" id="PS50070"/>
    </source>
</evidence>
<proteinExistence type="predicted"/>
<dbReference type="Pfam" id="PF07699">
    <property type="entry name" value="Ephrin_rec_like"/>
    <property type="match status" value="2"/>
</dbReference>
<feature type="compositionally biased region" description="Polar residues" evidence="3">
    <location>
        <begin position="205"/>
        <end position="215"/>
    </location>
</feature>
<dbReference type="InterPro" id="IPR056048">
    <property type="entry name" value="CRMPA/B-like_DUF7631"/>
</dbReference>
<keyword evidence="2" id="KW-1015">Disulfide bond</keyword>
<protein>
    <submittedName>
        <fullName evidence="6">Kringle domain-containing protein</fullName>
    </submittedName>
</protein>
<feature type="region of interest" description="Disordered" evidence="3">
    <location>
        <begin position="296"/>
        <end position="321"/>
    </location>
</feature>
<dbReference type="PROSITE" id="PS00021">
    <property type="entry name" value="KRINGLE_1"/>
    <property type="match status" value="1"/>
</dbReference>
<name>A0A0F7UCN8_NEOCL</name>
<evidence type="ECO:0000256" key="1">
    <source>
        <dbReference type="ARBA" id="ARBA00022572"/>
    </source>
</evidence>
<feature type="transmembrane region" description="Helical" evidence="4">
    <location>
        <begin position="2604"/>
        <end position="2622"/>
    </location>
</feature>
<feature type="transmembrane region" description="Helical" evidence="4">
    <location>
        <begin position="2628"/>
        <end position="2652"/>
    </location>
</feature>
<dbReference type="InterPro" id="IPR038178">
    <property type="entry name" value="Kringle_sf"/>
</dbReference>
<dbReference type="PROSITE" id="PS50070">
    <property type="entry name" value="KRINGLE_2"/>
    <property type="match status" value="1"/>
</dbReference>
<evidence type="ECO:0000256" key="4">
    <source>
        <dbReference type="SAM" id="Phobius"/>
    </source>
</evidence>
<dbReference type="InterPro" id="IPR009030">
    <property type="entry name" value="Growth_fac_rcpt_cys_sf"/>
</dbReference>
<feature type="region of interest" description="Disordered" evidence="3">
    <location>
        <begin position="157"/>
        <end position="216"/>
    </location>
</feature>
<dbReference type="Pfam" id="PF24634">
    <property type="entry name" value="DUF7631"/>
    <property type="match status" value="1"/>
</dbReference>
<evidence type="ECO:0000256" key="3">
    <source>
        <dbReference type="SAM" id="MobiDB-lite"/>
    </source>
</evidence>
<sequence>MNSIGPGRFTSSLSGERRRLLPSRVFCSASERGESVKHSACSRMETPTLGSSRFTSSSASSLASRSDSLSPPFSCAASDGGSRTEMETLSVPTLSRVCSASVNRVTLQVAGEAKRKRTFPHSLLFSPLLLLLLLQFVSSFQTEGVLAPSLLAVHAVDTASSASPREAKEQRTAVGRAGEDREIAGSRDDRHRDQETDERGEADVVSNSGQPSVKVSWTPGKKRSFYRDHIERGVSHPTFSLFADPASRLVLDSRLPSGLPHARTCTRGASADAGCSPVDAIHPLFASPSAQFPRKDTRLRVGHSRPEKPWRPPKVSAEPFAQTAPPERESLGMFSAHGDVAFRSHAFTVSIKRQMQKDWELEQRKQKILDEGGDVSLLQEDVDDDADDPSHIYLYSSMQLALDKQCASQGEAMETTWSYMRLVGSSLYCFSKNDLNFKSTGKNCVDSCGQSVACAGVPSRAAISAVTASANIPEDILSRNSILKYCTSSRLQDALNEMCGSPERLYRVIDNDKGCVPVEYIDWKASATVCVDDCHNTVNCSGQVKDTSKFVHITSEQLDTVMNKKKSTCLCDEKLEQGASYTGCQTKTRTGRECQRWDSDSPHEHTELQEPHNYCRNVNGEAEIWCYTTDPHVRFDFCDPLGVTERFVQPGEKVDIVVSGVNLSPKYSLRVYDGGETGKNVCGAKSGKTAAASFKDWGVGRHFLPKYTIKDGAISTLTWPDLKVDDTATGSIALCGCNFFGFFASNWGSDAPCSKDEHFNVELGVLHVVGPLYALGGEVEMTSGEPKTFTVRGTGMRTVDTLVVVGDRTGVMCASPNFFQMQLELLRGVGEGALAVFTRGIAMGENQYVKTGFKSVSDDGSVATTGDLNILATGHYSLCWQGTKNGQRAYGLADRLVVTGVDLSMTYRSVYAPSTGSVTQKLFSLFIHTYRDTEVFADDAITVRAPTKKPCEGAIVAQSRKIDLEYRATTQMSTQKLLFKAKYLTVKNLPESSSTYSETLQVCLQSSKREALQYLGESSITEYHSYPFSDFVLPASLHLVTPSRVFSYTVSEFSDLGLHWGEVKQDGAVVIGDFREFFTANPFSKVLHFWLSRSTNVITAWAFSASDPSPTLMAIFRTEAPVAMAIHVTANYVHLYLLKGDTPATLSVLDVTVPSTDFSDDKAIATLYPETENLVNPVKFVLIYPGEPHETKPVVVLIDSGTGYIHLFDHELNAASKSNGEGSLNQPLVQPTDLYCIRKTDGSAEVSSTWDCFVTDVGLPRVVYFTVDAAKKTFTFLATYSGEGTKDGVDTNLQGPTSVVAHYFSGKTLIYVAEAASSYPLLLTKVDEEDAIHYYAFLSQNSVGSSSTVGRLSLMHFSDDNSSLERVSLATFRDAWRGAEIQVVSLDTTATVPSFRYHPHEWYNVGDTHSLEPSVIGLGSLKGVRKFALSSEMANAAYIHSIASVDPSTGVVKLELTNIQRSSVEIEVVAMGMVSQMTTTFKFNIACKDGYYYSQGMCVRCAAGSYNSVNLVKADPAGSWAKCKKCGEHQTTVAEGSISEDQCQCQQGYHIPDESADNAKCEPCPAGMWKDTVANTGCMGSCPAHSSTTVVGATTATERRCECEPGYYFVGESVVNQECVLAEKGYYSEGGFEAERVACPQHSTTNPNDDPSFAATNLEACLCEKGYTAASLKSLENPSSSESQLMDWLKLHPKYTHLAKSQVCVPCGRGYFKDAVGAQACTPCPQNAFAATSVATSEAECELCRPGYYQTGNSDVPCAECPDGHFCVGSEPAVSSLAQYAGAKTMCPDNTATVPPNAQNDHPYKCMCQAGFEYSGTDSMTPTVICQPARVGDYKGIVSNTPGEKCPSGSSTQTTGNVSLEDCICTPGYYFSSASGECTACPVGFYCPGGRDSLTASHTMPVQCPPETNTRGTMSATAGECVCDKGYYRFSSQVNSGDIVCRPCPANSYKDWVGNDVCKACSENSGTEQTGANSASQCLCSRGFYYDIKQAECVACSNPLKYCPGGEVDCEEDEANCVNGKKPVEPQACPPNTRITAGYDTPWSLDDCKCDPGFAYESGSAAEGEKRCEPCSAGSYKSSVQDGPCNGLCGTSSTSFPGAQSQSQCFCEEGTYFAADVCHTCPTGAFCGGGLLEEAEAKLRQDSSFTGITSADHVKPFAEAGYFLNKLKEELESPNDWQFTPCPIQNACLSHGVCSETMTEYLCSECRRGYTNTFSKGEICTSCPSMVWNIVCLAGYYLATLLFNIVMTYMNVAAGFNRRSIHSIVIKIASNYLTGISVLSVIDFNTIAFPTWITDLTTTVTETVSAKHSTRVMSVDCLLRDNFDLSFSESFFYTMVFYALVPIALPILVTIIMFIIVYRVCAWYRKSTQRKLELLKQTMQYGLYSLAQQLKEKYEEDRVFMIFRYIVLPGESIFRRAAKFMEDMIPIYVTVLFFIYSSTTRNMLSLLDCTYIDFGRAHQAKYFLRAAMSVECTNIWNGPYFKFFAVGIVGLVVWSIGIPLSCFLVLYFNRKRLNSRETRLKYGFLHNGFVKKYWYWEMVVFARKFLVIVVSSVALIPSADRNGSRIWLAVVIAVIFLIIHLVTQPFDKRSYLTLDRLENHSMSIWTITLIVLAMMIGSDFSGNVNMALLLFLAVLTFMFILEVGVSLMFAYFDNVRSQQTFFRVPVVGYIFRFFARLSEKRRAREPIVVFDTENEVIQLVAAKRQTWTLFRALRKNINLAERNYFIKVMSESLGFAVVHMKLDVIPGSFLEFALRLGLAFHRVEEVSQQNKKSLQAIADGDLSQLADWSNNEHKRKDIAQSARTVQKKITQDIDTFYTDMEEKFASKVDGAEPPAEDAEEQQNERLRDLEGEMASDEEVEKMKQEMTKHEEEEGDQDYGDDAAYLRNLQDFTDDITGEDEETMYLFDQDMMTRGIALSELYLALLKLQLQDSNTISSQFDAFRLRKQIQADEHSAALLKRNRKLKVMREALESLVLTSGAGLAELGMTEEAFNKKKDELAKLNAEIEKLKGRLQELKENPDSYKEDEEVEREEDWIDEDRIPEVEKMEEENARRKKEQQEREETDREVCWTADDMENAGWFGEDDDVVSPEETSEVPVPEGTFRLVGQDAETWDELGYSAANGIQETAPDDGL</sequence>
<dbReference type="SUPFAM" id="SSF57184">
    <property type="entry name" value="Growth factor receptor domain"/>
    <property type="match status" value="3"/>
</dbReference>
<keyword evidence="4" id="KW-0812">Transmembrane</keyword>
<dbReference type="PANTHER" id="PTHR11319:SF35">
    <property type="entry name" value="OUTER MEMBRANE PROTEIN PMPC-RELATED"/>
    <property type="match status" value="1"/>
</dbReference>
<dbReference type="InterPro" id="IPR056047">
    <property type="entry name" value="CRMPA-like_DUF7630"/>
</dbReference>
<dbReference type="Gene3D" id="2.10.50.10">
    <property type="entry name" value="Tumor Necrosis Factor Receptor, subunit A, domain 2"/>
    <property type="match status" value="6"/>
</dbReference>
<gene>
    <name evidence="6" type="ORF">BN1204_026200</name>
</gene>
<dbReference type="InterPro" id="IPR013806">
    <property type="entry name" value="Kringle-like"/>
</dbReference>
<feature type="transmembrane region" description="Helical" evidence="4">
    <location>
        <begin position="2226"/>
        <end position="2252"/>
    </location>
</feature>
<feature type="transmembrane region" description="Helical" evidence="4">
    <location>
        <begin position="2264"/>
        <end position="2282"/>
    </location>
</feature>
<dbReference type="Gene3D" id="2.40.20.10">
    <property type="entry name" value="Plasminogen Kringle 4"/>
    <property type="match status" value="1"/>
</dbReference>
<evidence type="ECO:0000256" key="2">
    <source>
        <dbReference type="ARBA" id="ARBA00023157"/>
    </source>
</evidence>
<dbReference type="SUPFAM" id="SSF57440">
    <property type="entry name" value="Kringle-like"/>
    <property type="match status" value="1"/>
</dbReference>
<feature type="transmembrane region" description="Helical" evidence="4">
    <location>
        <begin position="2483"/>
        <end position="2508"/>
    </location>
</feature>
<dbReference type="SMART" id="SM01411">
    <property type="entry name" value="Ephrin_rec_like"/>
    <property type="match status" value="10"/>
</dbReference>
<dbReference type="Gene3D" id="3.90.640.70">
    <property type="match status" value="2"/>
</dbReference>
<reference evidence="6" key="1">
    <citation type="journal article" date="2015" name="PLoS ONE">
        <title>Comprehensive Evaluation of Toxoplasma gondii VEG and Neospora caninum LIV Genomes with Tachyzoite Stage Transcriptome and Proteome Defines Novel Transcript Features.</title>
        <authorList>
            <person name="Ramaprasad A."/>
            <person name="Mourier T."/>
            <person name="Naeem R."/>
            <person name="Malas T.B."/>
            <person name="Moussa E."/>
            <person name="Panigrahi A."/>
            <person name="Vermont S.J."/>
            <person name="Otto T.D."/>
            <person name="Wastling J."/>
            <person name="Pain A."/>
        </authorList>
    </citation>
    <scope>NUCLEOTIDE SEQUENCE</scope>
    <source>
        <strain evidence="6">Liverpool</strain>
    </source>
</reference>
<feature type="compositionally biased region" description="Acidic residues" evidence="3">
    <location>
        <begin position="3024"/>
        <end position="3037"/>
    </location>
</feature>
<dbReference type="CDD" id="cd00108">
    <property type="entry name" value="KR"/>
    <property type="match status" value="1"/>
</dbReference>
<feature type="compositionally biased region" description="Basic and acidic residues" evidence="3">
    <location>
        <begin position="165"/>
        <end position="202"/>
    </location>
</feature>
<evidence type="ECO:0000313" key="6">
    <source>
        <dbReference type="EMBL" id="CEL66811.1"/>
    </source>
</evidence>